<dbReference type="EMBL" id="CM039172">
    <property type="protein sequence ID" value="KAH9778668.1"/>
    <property type="molecule type" value="Genomic_DNA"/>
</dbReference>
<proteinExistence type="predicted"/>
<accession>A0ACB8LYM6</accession>
<dbReference type="Proteomes" id="UP000829398">
    <property type="component" value="Chromosome 3"/>
</dbReference>
<evidence type="ECO:0000313" key="1">
    <source>
        <dbReference type="EMBL" id="KAH9778668.1"/>
    </source>
</evidence>
<sequence>MNGPEELKRSNSAFESSVNINSEVEAKQRALLIEWLNSILPNLNFPIKASDEELRACLIDGTVLCQILKRLKPASVDEANYSYNSSMSRSGKIARFLTTLGKLGISRFEMSDLEKGSMKPVINCLLNLRAEYITGGDIRPLTSISTKSGSRQGDVSSPASLSPLFGEERRKVSSDSQFQRGLRSPVMSEPSTALLHHVGHKFHEVFQLKQGRYSDLPAAKITEMMKSTSLDNAPTQSLLSVVNGILDESVDRKNGEIPHVSYRRKYEFSFKALTTLTVLQVYTMEAYAHLLPHMDIFFVLGEKENISSDIAFVVQRVACLLRKVVQEIERRISTQADHLRTQNNLFKTREEKYQSRIRVLEALASGTGEETEIVMNQLQQIKTEKSKLEEKKKLEDDDVAKLMKEKDQQMLENLALKQELEMAKKTYELRCLQRETEYKGANSGFEERIKELEHLLQVSRNKVRELEANSDSKYQRWSRKESIYQSFMDLQHGALRELRFSSDSIKQEISKAQKSHADDLYCLGVRLKALAGAAENYHAVLAENRRLFNEVQDLKGNIRVYCRIRPFLPGQTKKQTTIEYIGENGELIFGNPSKPGKDGQRMFKFNKVFGPDATQAEVFSDTQPLIRSVLDGYNVCIFAYGQTGSGKTYTMHLVFWILAICFLDLHTLGIMSTSQPNGLAVPDASMHPVTSTEDVLELMDIGLKNRAIGATALNERSSRSHSVVTVHVRGKDLKTGIPLHGNLHLVDLAGSERVDRSEATGDRLKEAQHINKSLSALGDVIFALAQKSPHVPYRNSKLTQVLQSSLGGQAKTLMLVQLNPDVNSYSESLSTLKFAERVSGVELGAARSSKEGRDVRELMEQVASLKDTIAKKDDEIERLQLLKDLKNVYPGVNSEKRGLNTFRYRSLFPNTGSIDGTPLSKAQNHQEGVA</sequence>
<comment type="caution">
    <text evidence="1">The sequence shown here is derived from an EMBL/GenBank/DDBJ whole genome shotgun (WGS) entry which is preliminary data.</text>
</comment>
<name>A0ACB8LYM6_CITSI</name>
<protein>
    <submittedName>
        <fullName evidence="1">Kinesin-like protein KIN-14K</fullName>
    </submittedName>
</protein>
<evidence type="ECO:0000313" key="2">
    <source>
        <dbReference type="Proteomes" id="UP000829398"/>
    </source>
</evidence>
<reference evidence="2" key="1">
    <citation type="journal article" date="2023" name="Hortic. Res.">
        <title>A chromosome-level phased genome enabling allele-level studies in sweet orange: a case study on citrus Huanglongbing tolerance.</title>
        <authorList>
            <person name="Wu B."/>
            <person name="Yu Q."/>
            <person name="Deng Z."/>
            <person name="Duan Y."/>
            <person name="Luo F."/>
            <person name="Gmitter F. Jr."/>
        </authorList>
    </citation>
    <scope>NUCLEOTIDE SEQUENCE [LARGE SCALE GENOMIC DNA]</scope>
    <source>
        <strain evidence="2">cv. Valencia</strain>
    </source>
</reference>
<organism evidence="1 2">
    <name type="scientific">Citrus sinensis</name>
    <name type="common">Sweet orange</name>
    <name type="synonym">Citrus aurantium var. sinensis</name>
    <dbReference type="NCBI Taxonomy" id="2711"/>
    <lineage>
        <taxon>Eukaryota</taxon>
        <taxon>Viridiplantae</taxon>
        <taxon>Streptophyta</taxon>
        <taxon>Embryophyta</taxon>
        <taxon>Tracheophyta</taxon>
        <taxon>Spermatophyta</taxon>
        <taxon>Magnoliopsida</taxon>
        <taxon>eudicotyledons</taxon>
        <taxon>Gunneridae</taxon>
        <taxon>Pentapetalae</taxon>
        <taxon>rosids</taxon>
        <taxon>malvids</taxon>
        <taxon>Sapindales</taxon>
        <taxon>Rutaceae</taxon>
        <taxon>Aurantioideae</taxon>
        <taxon>Citrus</taxon>
    </lineage>
</organism>
<keyword evidence="2" id="KW-1185">Reference proteome</keyword>
<gene>
    <name evidence="1" type="ORF">KPL71_007419</name>
</gene>